<protein>
    <recommendedName>
        <fullName evidence="5">30S ribosomal protein S9</fullName>
    </recommendedName>
</protein>
<accession>A0A0G1CFP9</accession>
<evidence type="ECO:0000256" key="5">
    <source>
        <dbReference type="RuleBase" id="RU003816"/>
    </source>
</evidence>
<dbReference type="GO" id="GO:0022627">
    <property type="term" value="C:cytosolic small ribosomal subunit"/>
    <property type="evidence" value="ECO:0007669"/>
    <property type="project" value="TreeGrafter"/>
</dbReference>
<dbReference type="Pfam" id="PF00380">
    <property type="entry name" value="Ribosomal_S9"/>
    <property type="match status" value="1"/>
</dbReference>
<dbReference type="PANTHER" id="PTHR21569">
    <property type="entry name" value="RIBOSOMAL PROTEIN S9"/>
    <property type="match status" value="1"/>
</dbReference>
<dbReference type="Gene3D" id="3.30.230.10">
    <property type="match status" value="1"/>
</dbReference>
<evidence type="ECO:0000256" key="4">
    <source>
        <dbReference type="RuleBase" id="RU003815"/>
    </source>
</evidence>
<dbReference type="InterPro" id="IPR000754">
    <property type="entry name" value="Ribosomal_uS9"/>
</dbReference>
<dbReference type="EMBL" id="LCFB01000016">
    <property type="protein sequence ID" value="KKS84615.1"/>
    <property type="molecule type" value="Genomic_DNA"/>
</dbReference>
<feature type="compositionally biased region" description="Basic residues" evidence="6">
    <location>
        <begin position="158"/>
        <end position="178"/>
    </location>
</feature>
<dbReference type="PROSITE" id="PS00360">
    <property type="entry name" value="RIBOSOMAL_S9"/>
    <property type="match status" value="1"/>
</dbReference>
<dbReference type="AlphaFoldDB" id="A0A0G1CFP9"/>
<dbReference type="InterPro" id="IPR020574">
    <property type="entry name" value="Ribosomal_uS9_CS"/>
</dbReference>
<evidence type="ECO:0000256" key="1">
    <source>
        <dbReference type="ARBA" id="ARBA00005251"/>
    </source>
</evidence>
<dbReference type="PANTHER" id="PTHR21569:SF1">
    <property type="entry name" value="SMALL RIBOSOMAL SUBUNIT PROTEIN US9M"/>
    <property type="match status" value="1"/>
</dbReference>
<evidence type="ECO:0000256" key="2">
    <source>
        <dbReference type="ARBA" id="ARBA00022980"/>
    </source>
</evidence>
<evidence type="ECO:0000256" key="3">
    <source>
        <dbReference type="ARBA" id="ARBA00023274"/>
    </source>
</evidence>
<dbReference type="SUPFAM" id="SSF54211">
    <property type="entry name" value="Ribosomal protein S5 domain 2-like"/>
    <property type="match status" value="1"/>
</dbReference>
<keyword evidence="2 4" id="KW-0689">Ribosomal protein</keyword>
<evidence type="ECO:0000313" key="7">
    <source>
        <dbReference type="EMBL" id="KKS84615.1"/>
    </source>
</evidence>
<gene>
    <name evidence="7" type="ORF">UV59_C0016G0003</name>
</gene>
<dbReference type="GO" id="GO:0006412">
    <property type="term" value="P:translation"/>
    <property type="evidence" value="ECO:0007669"/>
    <property type="project" value="InterPro"/>
</dbReference>
<comment type="similarity">
    <text evidence="1 4">Belongs to the universal ribosomal protein uS9 family.</text>
</comment>
<dbReference type="STRING" id="1618436.UV59_C0016G0003"/>
<evidence type="ECO:0000256" key="6">
    <source>
        <dbReference type="SAM" id="MobiDB-lite"/>
    </source>
</evidence>
<dbReference type="InterPro" id="IPR014721">
    <property type="entry name" value="Ribsml_uS5_D2-typ_fold_subgr"/>
</dbReference>
<keyword evidence="3 4" id="KW-0687">Ribonucleoprotein</keyword>
<reference evidence="7 8" key="1">
    <citation type="journal article" date="2015" name="Nature">
        <title>rRNA introns, odd ribosomes, and small enigmatic genomes across a large radiation of phyla.</title>
        <authorList>
            <person name="Brown C.T."/>
            <person name="Hug L.A."/>
            <person name="Thomas B.C."/>
            <person name="Sharon I."/>
            <person name="Castelle C.J."/>
            <person name="Singh A."/>
            <person name="Wilkins M.J."/>
            <person name="Williams K.H."/>
            <person name="Banfield J.F."/>
        </authorList>
    </citation>
    <scope>NUCLEOTIDE SEQUENCE [LARGE SCALE GENOMIC DNA]</scope>
</reference>
<organism evidence="7 8">
    <name type="scientific">Candidatus Gottesmanbacteria bacterium GW2011_GWA1_43_11</name>
    <dbReference type="NCBI Taxonomy" id="1618436"/>
    <lineage>
        <taxon>Bacteria</taxon>
        <taxon>Candidatus Gottesmaniibacteriota</taxon>
    </lineage>
</organism>
<proteinExistence type="inferred from homology"/>
<evidence type="ECO:0000313" key="8">
    <source>
        <dbReference type="Proteomes" id="UP000034543"/>
    </source>
</evidence>
<comment type="caution">
    <text evidence="7">The sequence shown here is derived from an EMBL/GenBank/DDBJ whole genome shotgun (WGS) entry which is preliminary data.</text>
</comment>
<dbReference type="Proteomes" id="UP000034543">
    <property type="component" value="Unassembled WGS sequence"/>
</dbReference>
<dbReference type="InterPro" id="IPR020568">
    <property type="entry name" value="Ribosomal_Su5_D2-typ_SF"/>
</dbReference>
<name>A0A0G1CFP9_9BACT</name>
<dbReference type="GO" id="GO:0003735">
    <property type="term" value="F:structural constituent of ribosome"/>
    <property type="evidence" value="ECO:0007669"/>
    <property type="project" value="InterPro"/>
</dbReference>
<dbReference type="GO" id="GO:0003723">
    <property type="term" value="F:RNA binding"/>
    <property type="evidence" value="ECO:0007669"/>
    <property type="project" value="TreeGrafter"/>
</dbReference>
<feature type="region of interest" description="Disordered" evidence="6">
    <location>
        <begin position="144"/>
        <end position="178"/>
    </location>
</feature>
<sequence length="178" mass="20862">MPAAIIRIKRNWEQINKYMTTTTETTEKTEKITEPQFYQAIGRRREATARVRLYVVSAEEMVKVNGKEHKRGSIMVNERPIEKYFAGETAKKLYLEPFRTTNTLDRFVISVKVEGGGLNGQMFAFIHGVARALEKIDREHYRPTLKRRGFMTRDPRAKQRRKAGFAQKSRKRKQSPKR</sequence>